<comment type="caution">
    <text evidence="8">The sequence shown here is derived from an EMBL/GenBank/DDBJ whole genome shotgun (WGS) entry which is preliminary data.</text>
</comment>
<dbReference type="Proteomes" id="UP000193922">
    <property type="component" value="Unassembled WGS sequence"/>
</dbReference>
<comment type="similarity">
    <text evidence="6">Belongs to the cytochrome P450 family.</text>
</comment>
<dbReference type="InterPro" id="IPR050121">
    <property type="entry name" value="Cytochrome_P450_monoxygenase"/>
</dbReference>
<feature type="transmembrane region" description="Helical" evidence="7">
    <location>
        <begin position="20"/>
        <end position="40"/>
    </location>
</feature>
<keyword evidence="5 6" id="KW-0349">Heme</keyword>
<dbReference type="RefSeq" id="XP_040745243.1">
    <property type="nucleotide sequence ID" value="XM_040885364.1"/>
</dbReference>
<evidence type="ECO:0000256" key="6">
    <source>
        <dbReference type="RuleBase" id="RU000461"/>
    </source>
</evidence>
<sequence>MFFTQYWINKPDIVMGLGWSSFLAIAAVLVVLCRVIYALFVSPLRHIPGPFLARLTSKRAGLIGSLGLMTKYSRTRDKANTATSTSDIRAVYGSHKFRKTDFYRGVDMLGIEHMFSTRNPDLADTRRRQFGPYLNTGYLARVEPILAAHGPESLKLKWDKLYGERQGGDKLQQGFPVRHIRYADFPLLNTYPFSMLMRPWERGYDGVTKYAIESAFIDAEDPQSKTRMTERQVQAECLNMLLAGSEAAANTLAWTVHLLMLHPEHYRRAVGEPACSKSMRLHPVSGGLWPRRAPKEGVRLQGYFVPGGTEIFINVTGAHHNPGVWENPLKYDPSRFLDNEEARRNVFTFGAGVRACPGRHLAVLEMMSILANMLKDYDLAVPEDYVRRGPRVLDENGNPKLMEDVQFLVSIPVDPKRDCRLVLTKCTA</sequence>
<gene>
    <name evidence="8" type="ORF">DL89DRAFT_255550</name>
</gene>
<keyword evidence="7" id="KW-0472">Membrane</keyword>
<dbReference type="CDD" id="cd00302">
    <property type="entry name" value="cytochrome_P450"/>
    <property type="match status" value="1"/>
</dbReference>
<evidence type="ECO:0000256" key="2">
    <source>
        <dbReference type="ARBA" id="ARBA00022723"/>
    </source>
</evidence>
<dbReference type="PROSITE" id="PS00086">
    <property type="entry name" value="CYTOCHROME_P450"/>
    <property type="match status" value="1"/>
</dbReference>
<dbReference type="GO" id="GO:0005506">
    <property type="term" value="F:iron ion binding"/>
    <property type="evidence" value="ECO:0007669"/>
    <property type="project" value="InterPro"/>
</dbReference>
<dbReference type="PANTHER" id="PTHR24305:SF235">
    <property type="entry name" value="CYTOCHROME P450 MONOOXYGENASE APDB-RELATED"/>
    <property type="match status" value="1"/>
</dbReference>
<dbReference type="AlphaFoldDB" id="A0A1Y1WE67"/>
<dbReference type="GO" id="GO:0020037">
    <property type="term" value="F:heme binding"/>
    <property type="evidence" value="ECO:0007669"/>
    <property type="project" value="InterPro"/>
</dbReference>
<evidence type="ECO:0000256" key="7">
    <source>
        <dbReference type="SAM" id="Phobius"/>
    </source>
</evidence>
<dbReference type="GeneID" id="63802012"/>
<dbReference type="InterPro" id="IPR036396">
    <property type="entry name" value="Cyt_P450_sf"/>
</dbReference>
<dbReference type="STRING" id="61395.A0A1Y1WE67"/>
<evidence type="ECO:0000313" key="8">
    <source>
        <dbReference type="EMBL" id="ORX71819.1"/>
    </source>
</evidence>
<dbReference type="Pfam" id="PF00067">
    <property type="entry name" value="p450"/>
    <property type="match status" value="2"/>
</dbReference>
<dbReference type="PANTHER" id="PTHR24305">
    <property type="entry name" value="CYTOCHROME P450"/>
    <property type="match status" value="1"/>
</dbReference>
<dbReference type="EMBL" id="MCFD01000003">
    <property type="protein sequence ID" value="ORX71819.1"/>
    <property type="molecule type" value="Genomic_DNA"/>
</dbReference>
<evidence type="ECO:0000256" key="5">
    <source>
        <dbReference type="PIRSR" id="PIRSR602401-1"/>
    </source>
</evidence>
<keyword evidence="4 5" id="KW-0408">Iron</keyword>
<dbReference type="InterPro" id="IPR002401">
    <property type="entry name" value="Cyt_P450_E_grp-I"/>
</dbReference>
<keyword evidence="7" id="KW-1133">Transmembrane helix</keyword>
<keyword evidence="9" id="KW-1185">Reference proteome</keyword>
<protein>
    <submittedName>
        <fullName evidence="8">Cytochrome P450</fullName>
    </submittedName>
</protein>
<comment type="cofactor">
    <cofactor evidence="1 5">
        <name>heme</name>
        <dbReference type="ChEBI" id="CHEBI:30413"/>
    </cofactor>
</comment>
<dbReference type="SUPFAM" id="SSF48264">
    <property type="entry name" value="Cytochrome P450"/>
    <property type="match status" value="1"/>
</dbReference>
<dbReference type="GO" id="GO:0004497">
    <property type="term" value="F:monooxygenase activity"/>
    <property type="evidence" value="ECO:0007669"/>
    <property type="project" value="UniProtKB-KW"/>
</dbReference>
<evidence type="ECO:0000313" key="9">
    <source>
        <dbReference type="Proteomes" id="UP000193922"/>
    </source>
</evidence>
<dbReference type="GO" id="GO:0016705">
    <property type="term" value="F:oxidoreductase activity, acting on paired donors, with incorporation or reduction of molecular oxygen"/>
    <property type="evidence" value="ECO:0007669"/>
    <property type="project" value="InterPro"/>
</dbReference>
<evidence type="ECO:0000256" key="4">
    <source>
        <dbReference type="ARBA" id="ARBA00023004"/>
    </source>
</evidence>
<organism evidence="8 9">
    <name type="scientific">Linderina pennispora</name>
    <dbReference type="NCBI Taxonomy" id="61395"/>
    <lineage>
        <taxon>Eukaryota</taxon>
        <taxon>Fungi</taxon>
        <taxon>Fungi incertae sedis</taxon>
        <taxon>Zoopagomycota</taxon>
        <taxon>Kickxellomycotina</taxon>
        <taxon>Kickxellomycetes</taxon>
        <taxon>Kickxellales</taxon>
        <taxon>Kickxellaceae</taxon>
        <taxon>Linderina</taxon>
    </lineage>
</organism>
<name>A0A1Y1WE67_9FUNG</name>
<reference evidence="8 9" key="1">
    <citation type="submission" date="2016-07" db="EMBL/GenBank/DDBJ databases">
        <title>Pervasive Adenine N6-methylation of Active Genes in Fungi.</title>
        <authorList>
            <consortium name="DOE Joint Genome Institute"/>
            <person name="Mondo S.J."/>
            <person name="Dannebaum R.O."/>
            <person name="Kuo R.C."/>
            <person name="Labutti K."/>
            <person name="Haridas S."/>
            <person name="Kuo A."/>
            <person name="Salamov A."/>
            <person name="Ahrendt S.R."/>
            <person name="Lipzen A."/>
            <person name="Sullivan W."/>
            <person name="Andreopoulos W.B."/>
            <person name="Clum A."/>
            <person name="Lindquist E."/>
            <person name="Daum C."/>
            <person name="Ramamoorthy G.K."/>
            <person name="Gryganskyi A."/>
            <person name="Culley D."/>
            <person name="Magnuson J.K."/>
            <person name="James T.Y."/>
            <person name="O'Malley M.A."/>
            <person name="Stajich J.E."/>
            <person name="Spatafora J.W."/>
            <person name="Visel A."/>
            <person name="Grigoriev I.V."/>
        </authorList>
    </citation>
    <scope>NUCLEOTIDE SEQUENCE [LARGE SCALE GENOMIC DNA]</scope>
    <source>
        <strain evidence="8 9">ATCC 12442</strain>
    </source>
</reference>
<keyword evidence="6" id="KW-0503">Monooxygenase</keyword>
<evidence type="ECO:0000256" key="1">
    <source>
        <dbReference type="ARBA" id="ARBA00001971"/>
    </source>
</evidence>
<keyword evidence="7" id="KW-0812">Transmembrane</keyword>
<feature type="binding site" description="axial binding residue" evidence="5">
    <location>
        <position position="356"/>
    </location>
    <ligand>
        <name>heme</name>
        <dbReference type="ChEBI" id="CHEBI:30413"/>
    </ligand>
    <ligandPart>
        <name>Fe</name>
        <dbReference type="ChEBI" id="CHEBI:18248"/>
    </ligandPart>
</feature>
<dbReference type="InterPro" id="IPR017972">
    <property type="entry name" value="Cyt_P450_CS"/>
</dbReference>
<dbReference type="PRINTS" id="PR00385">
    <property type="entry name" value="P450"/>
</dbReference>
<dbReference type="InterPro" id="IPR001128">
    <property type="entry name" value="Cyt_P450"/>
</dbReference>
<dbReference type="GO" id="GO:0044550">
    <property type="term" value="P:secondary metabolite biosynthetic process"/>
    <property type="evidence" value="ECO:0007669"/>
    <property type="project" value="UniProtKB-ARBA"/>
</dbReference>
<dbReference type="PRINTS" id="PR00463">
    <property type="entry name" value="EP450I"/>
</dbReference>
<accession>A0A1Y1WE67</accession>
<keyword evidence="3 6" id="KW-0560">Oxidoreductase</keyword>
<dbReference type="OrthoDB" id="1470350at2759"/>
<evidence type="ECO:0000256" key="3">
    <source>
        <dbReference type="ARBA" id="ARBA00023002"/>
    </source>
</evidence>
<proteinExistence type="inferred from homology"/>
<keyword evidence="2 5" id="KW-0479">Metal-binding</keyword>
<dbReference type="Gene3D" id="1.10.630.10">
    <property type="entry name" value="Cytochrome P450"/>
    <property type="match status" value="1"/>
</dbReference>